<keyword evidence="3" id="KW-1185">Reference proteome</keyword>
<proteinExistence type="predicted"/>
<dbReference type="InterPro" id="IPR029063">
    <property type="entry name" value="SAM-dependent_MTases_sf"/>
</dbReference>
<evidence type="ECO:0000313" key="2">
    <source>
        <dbReference type="EMBL" id="GMI30784.1"/>
    </source>
</evidence>
<evidence type="ECO:0000313" key="3">
    <source>
        <dbReference type="Proteomes" id="UP001165060"/>
    </source>
</evidence>
<dbReference type="PANTHER" id="PTHR36971">
    <property type="entry name" value="UNNAMED PRODUCT"/>
    <property type="match status" value="1"/>
</dbReference>
<organism evidence="2 3">
    <name type="scientific">Tetraparma gracilis</name>
    <dbReference type="NCBI Taxonomy" id="2962635"/>
    <lineage>
        <taxon>Eukaryota</taxon>
        <taxon>Sar</taxon>
        <taxon>Stramenopiles</taxon>
        <taxon>Ochrophyta</taxon>
        <taxon>Bolidophyceae</taxon>
        <taxon>Parmales</taxon>
        <taxon>Triparmaceae</taxon>
        <taxon>Tetraparma</taxon>
    </lineage>
</organism>
<comment type="caution">
    <text evidence="2">The sequence shown here is derived from an EMBL/GenBank/DDBJ whole genome shotgun (WGS) entry which is preliminary data.</text>
</comment>
<dbReference type="SUPFAM" id="SSF53335">
    <property type="entry name" value="S-adenosyl-L-methionine-dependent methyltransferases"/>
    <property type="match status" value="1"/>
</dbReference>
<feature type="compositionally biased region" description="Basic and acidic residues" evidence="1">
    <location>
        <begin position="10"/>
        <end position="29"/>
    </location>
</feature>
<dbReference type="Proteomes" id="UP001165060">
    <property type="component" value="Unassembled WGS sequence"/>
</dbReference>
<name>A0ABQ6MRP3_9STRA</name>
<feature type="region of interest" description="Disordered" evidence="1">
    <location>
        <begin position="1"/>
        <end position="44"/>
    </location>
</feature>
<reference evidence="2 3" key="1">
    <citation type="journal article" date="2023" name="Commun. Biol.">
        <title>Genome analysis of Parmales, the sister group of diatoms, reveals the evolutionary specialization of diatoms from phago-mixotrophs to photoautotrophs.</title>
        <authorList>
            <person name="Ban H."/>
            <person name="Sato S."/>
            <person name="Yoshikawa S."/>
            <person name="Yamada K."/>
            <person name="Nakamura Y."/>
            <person name="Ichinomiya M."/>
            <person name="Sato N."/>
            <person name="Blanc-Mathieu R."/>
            <person name="Endo H."/>
            <person name="Kuwata A."/>
            <person name="Ogata H."/>
        </authorList>
    </citation>
    <scope>NUCLEOTIDE SEQUENCE [LARGE SCALE GENOMIC DNA]</scope>
</reference>
<sequence length="302" mass="33247">MEAAAGIQKQEQERERAARREKGYDTAREIRRRRTNERAARKKKESGPEARFFAKWCCENLLEGARDMKVVDVAGGRGDLAYALSELGVGCCVVDPMPLRLDEKRTKRMLRGLEEGEEEEGEEGGELVVEDVPGGEFEHPWQRLAAGIAAAAGDPRAAWLDPSTVARLRPPPARLRTAMRRLGELGLSQHRELFDDDFVGGVGREALAEARALVGMHPDEATEAIADCALGRGLPFAVVPCCVFPGMFPDRKTPEGGEVRSLEQFREYLKAKDPGCRVETLEGLRGPANVVVYHLGTRVGDN</sequence>
<protein>
    <submittedName>
        <fullName evidence="2">Uncharacterized protein</fullName>
    </submittedName>
</protein>
<feature type="compositionally biased region" description="Basic residues" evidence="1">
    <location>
        <begin position="30"/>
        <end position="44"/>
    </location>
</feature>
<accession>A0ABQ6MRP3</accession>
<evidence type="ECO:0000256" key="1">
    <source>
        <dbReference type="SAM" id="MobiDB-lite"/>
    </source>
</evidence>
<dbReference type="PANTHER" id="PTHR36971:SF1">
    <property type="entry name" value="METHYLTRANSFERASE DOMAIN-CONTAINING PROTEIN"/>
    <property type="match status" value="1"/>
</dbReference>
<dbReference type="EMBL" id="BRYB01001671">
    <property type="protein sequence ID" value="GMI30784.1"/>
    <property type="molecule type" value="Genomic_DNA"/>
</dbReference>
<gene>
    <name evidence="2" type="ORF">TeGR_g5755</name>
</gene>